<comment type="caution">
    <text evidence="2">The sequence shown here is derived from an EMBL/GenBank/DDBJ whole genome shotgun (WGS) entry which is preliminary data.</text>
</comment>
<gene>
    <name evidence="2" type="ORF">GNC10_004718</name>
</gene>
<sequence length="61" mass="5936">MSISGSGPGSAISVSPGRTLAPSRGFTGLPEVLPPGQTEQAIPVGAPINTPAEPCTIGPPN</sequence>
<dbReference type="EMBL" id="DAASUN010000055">
    <property type="protein sequence ID" value="HAE7083972.1"/>
    <property type="molecule type" value="Genomic_DNA"/>
</dbReference>
<feature type="compositionally biased region" description="Low complexity" evidence="1">
    <location>
        <begin position="1"/>
        <end position="17"/>
    </location>
</feature>
<accession>A0A735V3K7</accession>
<organism evidence="2">
    <name type="scientific">Salmonella enterica subsp. salamae serovar 42:z:1,5</name>
    <dbReference type="NCBI Taxonomy" id="1967617"/>
    <lineage>
        <taxon>Bacteria</taxon>
        <taxon>Pseudomonadati</taxon>
        <taxon>Pseudomonadota</taxon>
        <taxon>Gammaproteobacteria</taxon>
        <taxon>Enterobacterales</taxon>
        <taxon>Enterobacteriaceae</taxon>
        <taxon>Salmonella</taxon>
    </lineage>
</organism>
<reference evidence="2" key="1">
    <citation type="journal article" date="2018" name="Genome Biol.">
        <title>SKESA: strategic k-mer extension for scrupulous assemblies.</title>
        <authorList>
            <person name="Souvorov A."/>
            <person name="Agarwala R."/>
            <person name="Lipman D.J."/>
        </authorList>
    </citation>
    <scope>NUCLEOTIDE SEQUENCE</scope>
    <source>
        <strain evidence="2">3376-57</strain>
    </source>
</reference>
<feature type="region of interest" description="Disordered" evidence="1">
    <location>
        <begin position="1"/>
        <end position="61"/>
    </location>
</feature>
<evidence type="ECO:0000313" key="2">
    <source>
        <dbReference type="EMBL" id="HAE7083972.1"/>
    </source>
</evidence>
<proteinExistence type="predicted"/>
<evidence type="ECO:0000256" key="1">
    <source>
        <dbReference type="SAM" id="MobiDB-lite"/>
    </source>
</evidence>
<protein>
    <submittedName>
        <fullName evidence="2">Uncharacterized protein</fullName>
    </submittedName>
</protein>
<name>A0A735V3K7_SALER</name>
<reference evidence="2" key="2">
    <citation type="submission" date="2018-07" db="EMBL/GenBank/DDBJ databases">
        <authorList>
            <consortium name="NCBI Pathogen Detection Project"/>
        </authorList>
    </citation>
    <scope>NUCLEOTIDE SEQUENCE</scope>
    <source>
        <strain evidence="2">3376-57</strain>
    </source>
</reference>
<dbReference type="AlphaFoldDB" id="A0A735V3K7"/>